<organism evidence="1">
    <name type="scientific">Sipha flava</name>
    <name type="common">yellow sugarcane aphid</name>
    <dbReference type="NCBI Taxonomy" id="143950"/>
    <lineage>
        <taxon>Eukaryota</taxon>
        <taxon>Metazoa</taxon>
        <taxon>Ecdysozoa</taxon>
        <taxon>Arthropoda</taxon>
        <taxon>Hexapoda</taxon>
        <taxon>Insecta</taxon>
        <taxon>Pterygota</taxon>
        <taxon>Neoptera</taxon>
        <taxon>Paraneoptera</taxon>
        <taxon>Hemiptera</taxon>
        <taxon>Sternorrhyncha</taxon>
        <taxon>Aphidomorpha</taxon>
        <taxon>Aphidoidea</taxon>
        <taxon>Aphididae</taxon>
        <taxon>Sipha</taxon>
    </lineage>
</organism>
<keyword evidence="2" id="KW-1185">Reference proteome</keyword>
<protein>
    <submittedName>
        <fullName evidence="3">Uncharacterized protein LOC112683137</fullName>
    </submittedName>
</protein>
<proteinExistence type="predicted"/>
<dbReference type="AlphaFoldDB" id="A0A2S2QPJ6"/>
<dbReference type="Proteomes" id="UP000694846">
    <property type="component" value="Unplaced"/>
</dbReference>
<dbReference type="OrthoDB" id="6586476at2759"/>
<feature type="non-terminal residue" evidence="1">
    <location>
        <position position="1"/>
    </location>
</feature>
<reference evidence="1" key="1">
    <citation type="submission" date="2018-04" db="EMBL/GenBank/DDBJ databases">
        <title>Transcriptome assembly of Sipha flava.</title>
        <authorList>
            <person name="Scully E.D."/>
            <person name="Geib S.M."/>
            <person name="Palmer N.A."/>
            <person name="Koch K."/>
            <person name="Bradshaw J."/>
            <person name="Heng-Moss T."/>
            <person name="Sarath G."/>
        </authorList>
    </citation>
    <scope>NUCLEOTIDE SEQUENCE</scope>
</reference>
<evidence type="ECO:0000313" key="1">
    <source>
        <dbReference type="EMBL" id="MBY79699.1"/>
    </source>
</evidence>
<evidence type="ECO:0000313" key="3">
    <source>
        <dbReference type="RefSeq" id="XP_025409822.1"/>
    </source>
</evidence>
<reference evidence="3" key="2">
    <citation type="submission" date="2025-04" db="UniProtKB">
        <authorList>
            <consortium name="RefSeq"/>
        </authorList>
    </citation>
    <scope>IDENTIFICATION</scope>
</reference>
<dbReference type="GeneID" id="112683137"/>
<dbReference type="EMBL" id="GGMS01010496">
    <property type="protein sequence ID" value="MBY79699.1"/>
    <property type="molecule type" value="Transcribed_RNA"/>
</dbReference>
<name>A0A2S2QPJ6_9HEMI</name>
<accession>A0A2S2QPJ6</accession>
<dbReference type="RefSeq" id="XP_025409822.1">
    <property type="nucleotide sequence ID" value="XM_025554037.1"/>
</dbReference>
<sequence>RFSIDLKSRLNIDKELIQQVVALKKPVILELNHETRSAHWGSLLKPSKQYKETKVLRDFASANNISGFLIAELFVDDDNTFLQFNPNVGPNLPCYISQLKGDSNLIIGLGIPPYGILIKNTCAYNFAELNSIVDFYYVESRRINPCLPDVFNGVVPVGKTEHGTNYYLGLEEISEILSETQIDKKKLVYVLQFGPYEKDVPKMKSYHHVCTNQYNCSTWCIENTKNFFSKGVFVRKQNAGCSIAYFELDDIQNECGCGAFIGVKNIVAGYRGGEMQPCAKFDVKSSTLI</sequence>
<evidence type="ECO:0000313" key="2">
    <source>
        <dbReference type="Proteomes" id="UP000694846"/>
    </source>
</evidence>
<gene>
    <name evidence="3" type="primary">LOC112683137</name>
    <name evidence="1" type="ORF">g.153337</name>
</gene>